<dbReference type="STRING" id="36849.OXPF_11360"/>
<dbReference type="Proteomes" id="UP000050326">
    <property type="component" value="Unassembled WGS sequence"/>
</dbReference>
<dbReference type="AlphaFoldDB" id="A0A0P9AIF3"/>
<dbReference type="OrthoDB" id="1708246at2"/>
<dbReference type="PANTHER" id="PTHR34182">
    <property type="entry name" value="PROTEIN-EXPORT MEMBRANE PROTEIN SECG"/>
    <property type="match status" value="1"/>
</dbReference>
<keyword evidence="7 10" id="KW-1133">Transmembrane helix</keyword>
<dbReference type="InterPro" id="IPR004692">
    <property type="entry name" value="SecG"/>
</dbReference>
<organism evidence="11 12">
    <name type="scientific">Oxobacter pfennigii</name>
    <dbReference type="NCBI Taxonomy" id="36849"/>
    <lineage>
        <taxon>Bacteria</taxon>
        <taxon>Bacillati</taxon>
        <taxon>Bacillota</taxon>
        <taxon>Clostridia</taxon>
        <taxon>Eubacteriales</taxon>
        <taxon>Clostridiaceae</taxon>
        <taxon>Oxobacter</taxon>
    </lineage>
</organism>
<evidence type="ECO:0000256" key="2">
    <source>
        <dbReference type="ARBA" id="ARBA00008445"/>
    </source>
</evidence>
<keyword evidence="8 10" id="KW-0811">Translocation</keyword>
<dbReference type="Pfam" id="PF03840">
    <property type="entry name" value="SecG"/>
    <property type="match status" value="1"/>
</dbReference>
<dbReference type="RefSeq" id="WP_054874235.1">
    <property type="nucleotide sequence ID" value="NZ_LKET01000026.1"/>
</dbReference>
<dbReference type="NCBIfam" id="TIGR00810">
    <property type="entry name" value="secG"/>
    <property type="match status" value="1"/>
</dbReference>
<feature type="transmembrane region" description="Helical" evidence="10">
    <location>
        <begin position="53"/>
        <end position="75"/>
    </location>
</feature>
<proteinExistence type="inferred from homology"/>
<comment type="similarity">
    <text evidence="2 10">Belongs to the SecG family.</text>
</comment>
<keyword evidence="4 10" id="KW-1003">Cell membrane</keyword>
<gene>
    <name evidence="11" type="ORF">OXPF_11360</name>
</gene>
<keyword evidence="9 10" id="KW-0472">Membrane</keyword>
<dbReference type="GO" id="GO:0005886">
    <property type="term" value="C:plasma membrane"/>
    <property type="evidence" value="ECO:0007669"/>
    <property type="project" value="UniProtKB-SubCell"/>
</dbReference>
<dbReference type="PRINTS" id="PR01651">
    <property type="entry name" value="SECGEXPORT"/>
</dbReference>
<evidence type="ECO:0000256" key="1">
    <source>
        <dbReference type="ARBA" id="ARBA00004651"/>
    </source>
</evidence>
<dbReference type="GO" id="GO:0009306">
    <property type="term" value="P:protein secretion"/>
    <property type="evidence" value="ECO:0007669"/>
    <property type="project" value="UniProtKB-UniRule"/>
</dbReference>
<name>A0A0P9AIF3_9CLOT</name>
<evidence type="ECO:0000256" key="6">
    <source>
        <dbReference type="ARBA" id="ARBA00022927"/>
    </source>
</evidence>
<comment type="subcellular location">
    <subcellularLocation>
        <location evidence="1 10">Cell membrane</location>
        <topology evidence="1 10">Multi-pass membrane protein</topology>
    </subcellularLocation>
</comment>
<dbReference type="PATRIC" id="fig|36849.3.peg.1214"/>
<dbReference type="GO" id="GO:0015450">
    <property type="term" value="F:protein-transporting ATPase activity"/>
    <property type="evidence" value="ECO:0007669"/>
    <property type="project" value="UniProtKB-UniRule"/>
</dbReference>
<evidence type="ECO:0000256" key="10">
    <source>
        <dbReference type="RuleBase" id="RU365087"/>
    </source>
</evidence>
<evidence type="ECO:0000313" key="11">
    <source>
        <dbReference type="EMBL" id="KPU45244.1"/>
    </source>
</evidence>
<evidence type="ECO:0000256" key="7">
    <source>
        <dbReference type="ARBA" id="ARBA00022989"/>
    </source>
</evidence>
<evidence type="ECO:0000256" key="8">
    <source>
        <dbReference type="ARBA" id="ARBA00023010"/>
    </source>
</evidence>
<keyword evidence="5 10" id="KW-0812">Transmembrane</keyword>
<evidence type="ECO:0000256" key="3">
    <source>
        <dbReference type="ARBA" id="ARBA00022448"/>
    </source>
</evidence>
<evidence type="ECO:0000256" key="9">
    <source>
        <dbReference type="ARBA" id="ARBA00023136"/>
    </source>
</evidence>
<keyword evidence="3 10" id="KW-0813">Transport</keyword>
<dbReference type="GO" id="GO:0043952">
    <property type="term" value="P:protein transport by the Sec complex"/>
    <property type="evidence" value="ECO:0007669"/>
    <property type="project" value="TreeGrafter"/>
</dbReference>
<comment type="caution">
    <text evidence="10">Lacks conserved residue(s) required for the propagation of feature annotation.</text>
</comment>
<protein>
    <recommendedName>
        <fullName evidence="10">Protein-export membrane protein SecG</fullName>
    </recommendedName>
</protein>
<keyword evidence="6 10" id="KW-0653">Protein transport</keyword>
<evidence type="ECO:0000313" key="12">
    <source>
        <dbReference type="Proteomes" id="UP000050326"/>
    </source>
</evidence>
<evidence type="ECO:0000256" key="4">
    <source>
        <dbReference type="ARBA" id="ARBA00022475"/>
    </source>
</evidence>
<comment type="caution">
    <text evidence="11">The sequence shown here is derived from an EMBL/GenBank/DDBJ whole genome shotgun (WGS) entry which is preliminary data.</text>
</comment>
<sequence length="78" mass="8227">MLTLFTILHIITCLVLMAVILLQSSKVQGIAGIVQGGAETFFGKNKGRSYEGKLAKATAAFMVLFIITSIALVVLGGK</sequence>
<dbReference type="GO" id="GO:0065002">
    <property type="term" value="P:intracellular protein transmembrane transport"/>
    <property type="evidence" value="ECO:0007669"/>
    <property type="project" value="TreeGrafter"/>
</dbReference>
<accession>A0A0P9AIF3</accession>
<comment type="function">
    <text evidence="10">Involved in protein export. Participates in an early event of protein translocation.</text>
</comment>
<evidence type="ECO:0000256" key="5">
    <source>
        <dbReference type="ARBA" id="ARBA00022692"/>
    </source>
</evidence>
<reference evidence="11 12" key="1">
    <citation type="submission" date="2015-09" db="EMBL/GenBank/DDBJ databases">
        <title>Genome sequence of Oxobacter pfennigii DSM 3222.</title>
        <authorList>
            <person name="Poehlein A."/>
            <person name="Bengelsdorf F.R."/>
            <person name="Schiel-Bengelsdorf B."/>
            <person name="Duerre P."/>
            <person name="Daniel R."/>
        </authorList>
    </citation>
    <scope>NUCLEOTIDE SEQUENCE [LARGE SCALE GENOMIC DNA]</scope>
    <source>
        <strain evidence="11 12">DSM 3222</strain>
    </source>
</reference>
<dbReference type="PANTHER" id="PTHR34182:SF1">
    <property type="entry name" value="PROTEIN-EXPORT MEMBRANE PROTEIN SECG"/>
    <property type="match status" value="1"/>
</dbReference>
<keyword evidence="12" id="KW-1185">Reference proteome</keyword>
<dbReference type="EMBL" id="LKET01000026">
    <property type="protein sequence ID" value="KPU45244.1"/>
    <property type="molecule type" value="Genomic_DNA"/>
</dbReference>